<gene>
    <name evidence="1" type="ORF">DM860_009950</name>
</gene>
<proteinExistence type="predicted"/>
<accession>A0A328DF74</accession>
<evidence type="ECO:0000313" key="1">
    <source>
        <dbReference type="EMBL" id="RAL43168.1"/>
    </source>
</evidence>
<dbReference type="Proteomes" id="UP000249390">
    <property type="component" value="Unassembled WGS sequence"/>
</dbReference>
<comment type="caution">
    <text evidence="1">The sequence shown here is derived from an EMBL/GenBank/DDBJ whole genome shotgun (WGS) entry which is preliminary data.</text>
</comment>
<reference evidence="1 2" key="1">
    <citation type="submission" date="2018-06" db="EMBL/GenBank/DDBJ databases">
        <title>The Genome of Cuscuta australis (Dodder) Provides Insight into the Evolution of Plant Parasitism.</title>
        <authorList>
            <person name="Liu H."/>
        </authorList>
    </citation>
    <scope>NUCLEOTIDE SEQUENCE [LARGE SCALE GENOMIC DNA]</scope>
    <source>
        <strain evidence="2">cv. Yunnan</strain>
        <tissue evidence="1">Vines</tissue>
    </source>
</reference>
<dbReference type="AlphaFoldDB" id="A0A328DF74"/>
<sequence length="54" mass="6279">MFHLLIIVSILWLVFLPNTLWFYIDEATLTQFDYSTADKILCYILAASLAIKKP</sequence>
<protein>
    <submittedName>
        <fullName evidence="1">Uncharacterized protein</fullName>
    </submittedName>
</protein>
<organism evidence="1 2">
    <name type="scientific">Cuscuta australis</name>
    <dbReference type="NCBI Taxonomy" id="267555"/>
    <lineage>
        <taxon>Eukaryota</taxon>
        <taxon>Viridiplantae</taxon>
        <taxon>Streptophyta</taxon>
        <taxon>Embryophyta</taxon>
        <taxon>Tracheophyta</taxon>
        <taxon>Spermatophyta</taxon>
        <taxon>Magnoliopsida</taxon>
        <taxon>eudicotyledons</taxon>
        <taxon>Gunneridae</taxon>
        <taxon>Pentapetalae</taxon>
        <taxon>asterids</taxon>
        <taxon>lamiids</taxon>
        <taxon>Solanales</taxon>
        <taxon>Convolvulaceae</taxon>
        <taxon>Cuscuteae</taxon>
        <taxon>Cuscuta</taxon>
        <taxon>Cuscuta subgen. Grammica</taxon>
        <taxon>Cuscuta sect. Cleistogrammica</taxon>
    </lineage>
</organism>
<keyword evidence="2" id="KW-1185">Reference proteome</keyword>
<name>A0A328DF74_9ASTE</name>
<evidence type="ECO:0000313" key="2">
    <source>
        <dbReference type="Proteomes" id="UP000249390"/>
    </source>
</evidence>
<dbReference type="EMBL" id="NQVE01000161">
    <property type="protein sequence ID" value="RAL43168.1"/>
    <property type="molecule type" value="Genomic_DNA"/>
</dbReference>